<dbReference type="AlphaFoldDB" id="A0AAI8PLB6"/>
<evidence type="ECO:0000256" key="1">
    <source>
        <dbReference type="SAM" id="Phobius"/>
    </source>
</evidence>
<feature type="transmembrane region" description="Helical" evidence="1">
    <location>
        <begin position="122"/>
        <end position="146"/>
    </location>
</feature>
<proteinExistence type="predicted"/>
<dbReference type="InterPro" id="IPR021315">
    <property type="entry name" value="Gap/Sap"/>
</dbReference>
<reference evidence="2 3" key="1">
    <citation type="submission" date="2018-09" db="EMBL/GenBank/DDBJ databases">
        <title>Production of Trimethoprim by Streptomyces sp. 3E-1.</title>
        <authorList>
            <person name="Kang H.J."/>
            <person name="Kim S.B."/>
        </authorList>
    </citation>
    <scope>NUCLEOTIDE SEQUENCE [LARGE SCALE GENOMIC DNA]</scope>
    <source>
        <strain evidence="2 3">3E-1</strain>
    </source>
</reference>
<dbReference type="RefSeq" id="WP_120050196.1">
    <property type="nucleotide sequence ID" value="NZ_CP032427.1"/>
</dbReference>
<protein>
    <recommendedName>
        <fullName evidence="4">Sap-like sulfolipid-1-addressing protein</fullName>
    </recommendedName>
</protein>
<evidence type="ECO:0008006" key="4">
    <source>
        <dbReference type="Google" id="ProtNLM"/>
    </source>
</evidence>
<dbReference type="GeneID" id="91280214"/>
<name>A0AAI8PLB6_9ACTN</name>
<sequence>MVLDLVVIGLAITVFPLSVTAFVLVLSTRGGVWKGLVFILAWLACFVAVIAAVLLTTGGKPPAPHSPPSTASSAVKLAIGVGLVGYGWYRHRSRRRKRAGAVPPSGRRHKSSGGLMARLDRISLWTAAGLGPLLQPWGLVAAGAATVVSADLSHTSSYLVLFGYVLLATSSLLAMEIYMTFAPDSAGVRLDKLRVWITTHQEQALVTVALVAGLFLVSRSIAQLTS</sequence>
<accession>A0AAI8PLB6</accession>
<keyword evidence="1" id="KW-0812">Transmembrane</keyword>
<evidence type="ECO:0000313" key="2">
    <source>
        <dbReference type="EMBL" id="AYC37039.1"/>
    </source>
</evidence>
<feature type="transmembrane region" description="Helical" evidence="1">
    <location>
        <begin position="203"/>
        <end position="222"/>
    </location>
</feature>
<dbReference type="EMBL" id="CP032427">
    <property type="protein sequence ID" value="AYC37039.1"/>
    <property type="molecule type" value="Genomic_DNA"/>
</dbReference>
<evidence type="ECO:0000313" key="3">
    <source>
        <dbReference type="Proteomes" id="UP000265765"/>
    </source>
</evidence>
<dbReference type="KEGG" id="sge:DWG14_01249"/>
<dbReference type="Proteomes" id="UP000265765">
    <property type="component" value="Chromosome"/>
</dbReference>
<keyword evidence="1" id="KW-0472">Membrane</keyword>
<organism evidence="2 3">
    <name type="scientific">Streptomyces griseorubiginosus</name>
    <dbReference type="NCBI Taxonomy" id="67304"/>
    <lineage>
        <taxon>Bacteria</taxon>
        <taxon>Bacillati</taxon>
        <taxon>Actinomycetota</taxon>
        <taxon>Actinomycetes</taxon>
        <taxon>Kitasatosporales</taxon>
        <taxon>Streptomycetaceae</taxon>
        <taxon>Streptomyces</taxon>
    </lineage>
</organism>
<keyword evidence="1" id="KW-1133">Transmembrane helix</keyword>
<dbReference type="Pfam" id="PF11139">
    <property type="entry name" value="SfLAP"/>
    <property type="match status" value="1"/>
</dbReference>
<feature type="transmembrane region" description="Helical" evidence="1">
    <location>
        <begin position="70"/>
        <end position="89"/>
    </location>
</feature>
<gene>
    <name evidence="2" type="ORF">DWG14_01249</name>
</gene>
<feature type="transmembrane region" description="Helical" evidence="1">
    <location>
        <begin position="6"/>
        <end position="26"/>
    </location>
</feature>
<feature type="transmembrane region" description="Helical" evidence="1">
    <location>
        <begin position="38"/>
        <end position="58"/>
    </location>
</feature>
<feature type="transmembrane region" description="Helical" evidence="1">
    <location>
        <begin position="158"/>
        <end position="182"/>
    </location>
</feature>